<proteinExistence type="inferred from homology"/>
<evidence type="ECO:0000256" key="2">
    <source>
        <dbReference type="ARBA" id="ARBA00022630"/>
    </source>
</evidence>
<dbReference type="Gene3D" id="3.30.43.10">
    <property type="entry name" value="Uridine Diphospho-n-acetylenolpyruvylglucosamine Reductase, domain 2"/>
    <property type="match status" value="1"/>
</dbReference>
<reference evidence="7" key="1">
    <citation type="submission" date="2017-08" db="EMBL/GenBank/DDBJ databases">
        <title>Mesorhizobium wenxinae sp. nov., a novel rhizobial species isolated from root nodules of chickpea (Cicer arietinum L.).</title>
        <authorList>
            <person name="Zhang J."/>
        </authorList>
    </citation>
    <scope>NUCLEOTIDE SEQUENCE [LARGE SCALE GENOMIC DNA]</scope>
    <source>
        <strain evidence="7">USDA 3392</strain>
    </source>
</reference>
<dbReference type="InterPro" id="IPR016166">
    <property type="entry name" value="FAD-bd_PCMH"/>
</dbReference>
<feature type="domain" description="FAD-binding PCMH-type" evidence="5">
    <location>
        <begin position="9"/>
        <end position="181"/>
    </location>
</feature>
<dbReference type="EMBL" id="NPKI01000027">
    <property type="protein sequence ID" value="PAQ00055.1"/>
    <property type="molecule type" value="Genomic_DNA"/>
</dbReference>
<comment type="caution">
    <text evidence="6">The sequence shown here is derived from an EMBL/GenBank/DDBJ whole genome shotgun (WGS) entry which is preliminary data.</text>
</comment>
<dbReference type="InterPro" id="IPR006094">
    <property type="entry name" value="Oxid_FAD_bind_N"/>
</dbReference>
<keyword evidence="4" id="KW-0560">Oxidoreductase</keyword>
<dbReference type="PANTHER" id="PTHR13878">
    <property type="entry name" value="GULONOLACTONE OXIDASE"/>
    <property type="match status" value="1"/>
</dbReference>
<protein>
    <submittedName>
        <fullName evidence="6">FAD-binding oxidoreductase</fullName>
    </submittedName>
</protein>
<dbReference type="AlphaFoldDB" id="A0AB36R5F6"/>
<dbReference type="InterPro" id="IPR016167">
    <property type="entry name" value="FAD-bd_PCMH_sub1"/>
</dbReference>
<keyword evidence="3" id="KW-0274">FAD</keyword>
<keyword evidence="2" id="KW-0285">Flavoprotein</keyword>
<evidence type="ECO:0000256" key="1">
    <source>
        <dbReference type="ARBA" id="ARBA00005466"/>
    </source>
</evidence>
<evidence type="ECO:0000256" key="4">
    <source>
        <dbReference type="ARBA" id="ARBA00023002"/>
    </source>
</evidence>
<name>A0AB36R5F6_9HYPH</name>
<gene>
    <name evidence="6" type="ORF">CIT25_22460</name>
</gene>
<dbReference type="InterPro" id="IPR016169">
    <property type="entry name" value="FAD-bd_PCMH_sub2"/>
</dbReference>
<comment type="similarity">
    <text evidence="1">Belongs to the oxygen-dependent FAD-linked oxidoreductase family.</text>
</comment>
<organism evidence="6 7">
    <name type="scientific">Mesorhizobium mediterraneum</name>
    <dbReference type="NCBI Taxonomy" id="43617"/>
    <lineage>
        <taxon>Bacteria</taxon>
        <taxon>Pseudomonadati</taxon>
        <taxon>Pseudomonadota</taxon>
        <taxon>Alphaproteobacteria</taxon>
        <taxon>Hyphomicrobiales</taxon>
        <taxon>Phyllobacteriaceae</taxon>
        <taxon>Mesorhizobium</taxon>
    </lineage>
</organism>
<keyword evidence="7" id="KW-1185">Reference proteome</keyword>
<dbReference type="RefSeq" id="WP_095486720.1">
    <property type="nucleotide sequence ID" value="NZ_CP088151.1"/>
</dbReference>
<dbReference type="InterPro" id="IPR036318">
    <property type="entry name" value="FAD-bd_PCMH-like_sf"/>
</dbReference>
<evidence type="ECO:0000256" key="3">
    <source>
        <dbReference type="ARBA" id="ARBA00022827"/>
    </source>
</evidence>
<dbReference type="GO" id="GO:0016491">
    <property type="term" value="F:oxidoreductase activity"/>
    <property type="evidence" value="ECO:0007669"/>
    <property type="project" value="UniProtKB-KW"/>
</dbReference>
<dbReference type="SUPFAM" id="SSF56176">
    <property type="entry name" value="FAD-binding/transporter-associated domain-like"/>
    <property type="match status" value="1"/>
</dbReference>
<dbReference type="Proteomes" id="UP000216215">
    <property type="component" value="Unassembled WGS sequence"/>
</dbReference>
<evidence type="ECO:0000313" key="6">
    <source>
        <dbReference type="EMBL" id="PAQ00055.1"/>
    </source>
</evidence>
<evidence type="ECO:0000313" key="7">
    <source>
        <dbReference type="Proteomes" id="UP000216215"/>
    </source>
</evidence>
<dbReference type="PROSITE" id="PS51387">
    <property type="entry name" value="FAD_PCMH"/>
    <property type="match status" value="1"/>
</dbReference>
<dbReference type="InterPro" id="IPR050432">
    <property type="entry name" value="FAD-linked_Oxidoreductases_BP"/>
</dbReference>
<sequence length="455" mass="49463">MAKQRFQSFGLATPPALDVIPADDAVALLKSGKATRNALLAYGNGRSYGDSCQNEAGKVVDMRPLNRIRAFNAETGVMEAEAGVLLPDIIAHAAPYGFFPAVVPGTQFVTLGGAIANDVHGKNHHRRGTFGCHVESFTLLRSDGRTYYCSATDNARLFAATIGGMGLTGLILSASIRLMRVPSLDIVETATPFRDLGEFFELAQAADQANEYVVAWIDQLAGGHGRGRGLLFTGNHAEHGSHVALRASGNLSVPFQPPFNVLNRPFLTAFNAAYRWKKGRSTAPRRVGYQGFFFPLDGVGNWNRLYGPNGLFQHQSVVPEDVARRAVPALLAAAKRARQGSFLTVLKRFGSIRSPALLSFPRPGFTLTLDFPNRGRATLALLKELDQITVEAGGAVNPYKDARMGADVFAASFPEWQRLEAIRDPAFLSSFWARTAKKLDARRDPAEAEDSIRFE</sequence>
<dbReference type="PANTHER" id="PTHR13878:SF53">
    <property type="entry name" value="CYTOKININ DEHYDROGENASE 6"/>
    <property type="match status" value="1"/>
</dbReference>
<evidence type="ECO:0000259" key="5">
    <source>
        <dbReference type="PROSITE" id="PS51387"/>
    </source>
</evidence>
<dbReference type="GO" id="GO:0071949">
    <property type="term" value="F:FAD binding"/>
    <property type="evidence" value="ECO:0007669"/>
    <property type="project" value="InterPro"/>
</dbReference>
<dbReference type="Pfam" id="PF01565">
    <property type="entry name" value="FAD_binding_4"/>
    <property type="match status" value="1"/>
</dbReference>
<accession>A0AB36R5F6</accession>
<dbReference type="Gene3D" id="3.30.465.10">
    <property type="match status" value="1"/>
</dbReference>